<dbReference type="Proteomes" id="UP000183174">
    <property type="component" value="Unassembled WGS sequence"/>
</dbReference>
<evidence type="ECO:0000313" key="1">
    <source>
        <dbReference type="EMBL" id="SCB52344.1"/>
    </source>
</evidence>
<dbReference type="AlphaFoldDB" id="A0A1C3XK34"/>
<protein>
    <submittedName>
        <fullName evidence="1">Uncharacterized protein</fullName>
    </submittedName>
</protein>
<name>A0A1C3XK34_9BRAD</name>
<dbReference type="EMBL" id="FMAE01000031">
    <property type="protein sequence ID" value="SCB52344.1"/>
    <property type="molecule type" value="Genomic_DNA"/>
</dbReference>
<organism evidence="1 2">
    <name type="scientific">Bradyrhizobium yuanmingense</name>
    <dbReference type="NCBI Taxonomy" id="108015"/>
    <lineage>
        <taxon>Bacteria</taxon>
        <taxon>Pseudomonadati</taxon>
        <taxon>Pseudomonadota</taxon>
        <taxon>Alphaproteobacteria</taxon>
        <taxon>Hyphomicrobiales</taxon>
        <taxon>Nitrobacteraceae</taxon>
        <taxon>Bradyrhizobium</taxon>
    </lineage>
</organism>
<evidence type="ECO:0000313" key="2">
    <source>
        <dbReference type="Proteomes" id="UP000183174"/>
    </source>
</evidence>
<sequence length="52" mass="5654">MSDLLHDHVSYSMNFDPVTNVWTIVPAAAVTYYGTGAPAADQIRNAAEEKKS</sequence>
<gene>
    <name evidence="1" type="ORF">GA0061099_10318</name>
</gene>
<reference evidence="1 2" key="1">
    <citation type="submission" date="2016-08" db="EMBL/GenBank/DDBJ databases">
        <authorList>
            <person name="Seilhamer J.J."/>
        </authorList>
    </citation>
    <scope>NUCLEOTIDE SEQUENCE [LARGE SCALE GENOMIC DNA]</scope>
    <source>
        <strain evidence="1 2">CCBAU 10071</strain>
    </source>
</reference>
<accession>A0A1C3XK34</accession>
<proteinExistence type="predicted"/>